<keyword evidence="2" id="KW-0808">Transferase</keyword>
<dbReference type="InterPro" id="IPR002935">
    <property type="entry name" value="SAM_O-MeTrfase"/>
</dbReference>
<dbReference type="SUPFAM" id="SSF53335">
    <property type="entry name" value="S-adenosyl-L-methionine-dependent methyltransferases"/>
    <property type="match status" value="1"/>
</dbReference>
<keyword evidence="6" id="KW-1185">Reference proteome</keyword>
<organism evidence="5 6">
    <name type="scientific">Elysia crispata</name>
    <name type="common">lettuce slug</name>
    <dbReference type="NCBI Taxonomy" id="231223"/>
    <lineage>
        <taxon>Eukaryota</taxon>
        <taxon>Metazoa</taxon>
        <taxon>Spiralia</taxon>
        <taxon>Lophotrochozoa</taxon>
        <taxon>Mollusca</taxon>
        <taxon>Gastropoda</taxon>
        <taxon>Heterobranchia</taxon>
        <taxon>Euthyneura</taxon>
        <taxon>Panpulmonata</taxon>
        <taxon>Sacoglossa</taxon>
        <taxon>Placobranchoidea</taxon>
        <taxon>Plakobranchidae</taxon>
        <taxon>Elysia</taxon>
    </lineage>
</organism>
<dbReference type="GO" id="GO:0008757">
    <property type="term" value="F:S-adenosylmethionine-dependent methyltransferase activity"/>
    <property type="evidence" value="ECO:0007669"/>
    <property type="project" value="TreeGrafter"/>
</dbReference>
<dbReference type="PANTHER" id="PTHR10509:SF14">
    <property type="entry name" value="CAFFEOYL-COA O-METHYLTRANSFERASE 3-RELATED"/>
    <property type="match status" value="1"/>
</dbReference>
<sequence length="291" mass="32624">MALDTQNCGAISAAWEQGYLFSSSKNRGTVPMTFFKCRPNWELQACLEKVQAGGVDPEVIRTISDSCEMLKVRDEFTNKASSDHSNTLAKVYSETFKYDWQADFDQGKTASVYKPFFLCGRVQGQLYKSLVSMQRAKRVLEVGLFTGYSALSIAEALPADGEIVSLEICESLRILAQGLIKDSHHGKKIRVKIGPALETLRRFSEAGKQFDMMFLDGDDKDNIEIVKEGGTMLIDNAYVMGSAYCPSDNNPLAHQLLKVIRSRPYLHRVLLPLNDGIFMIRRMNDVERDVA</sequence>
<accession>A0AAE0XNP1</accession>
<protein>
    <recommendedName>
        <fullName evidence="7">Caffeoyl-CoA O-methyltransferase</fullName>
    </recommendedName>
</protein>
<keyword evidence="3" id="KW-0949">S-adenosyl-L-methionine</keyword>
<comment type="similarity">
    <text evidence="4">Belongs to the class I-like SAM-binding methyltransferase superfamily. Cation-dependent O-methyltransferase family.</text>
</comment>
<evidence type="ECO:0000256" key="1">
    <source>
        <dbReference type="ARBA" id="ARBA00022603"/>
    </source>
</evidence>
<dbReference type="AlphaFoldDB" id="A0AAE0XNP1"/>
<dbReference type="EMBL" id="JAWDGP010007919">
    <property type="protein sequence ID" value="KAK3700241.1"/>
    <property type="molecule type" value="Genomic_DNA"/>
</dbReference>
<dbReference type="PROSITE" id="PS51682">
    <property type="entry name" value="SAM_OMT_I"/>
    <property type="match status" value="1"/>
</dbReference>
<evidence type="ECO:0000313" key="5">
    <source>
        <dbReference type="EMBL" id="KAK3700241.1"/>
    </source>
</evidence>
<reference evidence="5" key="1">
    <citation type="journal article" date="2023" name="G3 (Bethesda)">
        <title>A reference genome for the long-term kleptoplast-retaining sea slug Elysia crispata morphotype clarki.</title>
        <authorList>
            <person name="Eastman K.E."/>
            <person name="Pendleton A.L."/>
            <person name="Shaikh M.A."/>
            <person name="Suttiyut T."/>
            <person name="Ogas R."/>
            <person name="Tomko P."/>
            <person name="Gavelis G."/>
            <person name="Widhalm J.R."/>
            <person name="Wisecaver J.H."/>
        </authorList>
    </citation>
    <scope>NUCLEOTIDE SEQUENCE</scope>
    <source>
        <strain evidence="5">ECLA1</strain>
    </source>
</reference>
<dbReference type="Proteomes" id="UP001283361">
    <property type="component" value="Unassembled WGS sequence"/>
</dbReference>
<evidence type="ECO:0000256" key="4">
    <source>
        <dbReference type="ARBA" id="ARBA00023453"/>
    </source>
</evidence>
<evidence type="ECO:0008006" key="7">
    <source>
        <dbReference type="Google" id="ProtNLM"/>
    </source>
</evidence>
<dbReference type="PANTHER" id="PTHR10509">
    <property type="entry name" value="O-METHYLTRANSFERASE-RELATED"/>
    <property type="match status" value="1"/>
</dbReference>
<evidence type="ECO:0000256" key="3">
    <source>
        <dbReference type="ARBA" id="ARBA00022691"/>
    </source>
</evidence>
<comment type="caution">
    <text evidence="5">The sequence shown here is derived from an EMBL/GenBank/DDBJ whole genome shotgun (WGS) entry which is preliminary data.</text>
</comment>
<dbReference type="InterPro" id="IPR029063">
    <property type="entry name" value="SAM-dependent_MTases_sf"/>
</dbReference>
<dbReference type="Pfam" id="PF01596">
    <property type="entry name" value="Methyltransf_3"/>
    <property type="match status" value="1"/>
</dbReference>
<dbReference type="GO" id="GO:0008171">
    <property type="term" value="F:O-methyltransferase activity"/>
    <property type="evidence" value="ECO:0007669"/>
    <property type="project" value="InterPro"/>
</dbReference>
<keyword evidence="1" id="KW-0489">Methyltransferase</keyword>
<dbReference type="GO" id="GO:0032259">
    <property type="term" value="P:methylation"/>
    <property type="evidence" value="ECO:0007669"/>
    <property type="project" value="UniProtKB-KW"/>
</dbReference>
<name>A0AAE0XNP1_9GAST</name>
<evidence type="ECO:0000313" key="6">
    <source>
        <dbReference type="Proteomes" id="UP001283361"/>
    </source>
</evidence>
<evidence type="ECO:0000256" key="2">
    <source>
        <dbReference type="ARBA" id="ARBA00022679"/>
    </source>
</evidence>
<proteinExistence type="inferred from homology"/>
<dbReference type="Gene3D" id="3.40.50.150">
    <property type="entry name" value="Vaccinia Virus protein VP39"/>
    <property type="match status" value="1"/>
</dbReference>
<gene>
    <name evidence="5" type="ORF">RRG08_033519</name>
</gene>
<dbReference type="InterPro" id="IPR050362">
    <property type="entry name" value="Cation-dep_OMT"/>
</dbReference>